<dbReference type="EMBL" id="LMTR01000082">
    <property type="protein sequence ID" value="KWT65217.1"/>
    <property type="molecule type" value="Genomic_DNA"/>
</dbReference>
<evidence type="ECO:0000313" key="2">
    <source>
        <dbReference type="Proteomes" id="UP000059074"/>
    </source>
</evidence>
<keyword evidence="2" id="KW-1185">Reference proteome</keyword>
<name>A0A120CTU3_HYPSL</name>
<dbReference type="Proteomes" id="UP000059074">
    <property type="component" value="Unassembled WGS sequence"/>
</dbReference>
<dbReference type="PATRIC" id="fig|121290.4.peg.567"/>
<sequence>MREKLDTASKRFRDHPRMIANRAVQLEGMLQEKKIAERAPEIIDTLCEVQLSGRSVESFSSLTQQYYNLRMEGLDRDKAIVALRQQNP</sequence>
<gene>
    <name evidence="1" type="ORF">APY04_2966</name>
</gene>
<protein>
    <submittedName>
        <fullName evidence="1">Uncharacterized protein</fullName>
    </submittedName>
</protein>
<comment type="caution">
    <text evidence="1">The sequence shown here is derived from an EMBL/GenBank/DDBJ whole genome shotgun (WGS) entry which is preliminary data.</text>
</comment>
<organism evidence="1 2">
    <name type="scientific">Hyphomicrobium sulfonivorans</name>
    <dbReference type="NCBI Taxonomy" id="121290"/>
    <lineage>
        <taxon>Bacteria</taxon>
        <taxon>Pseudomonadati</taxon>
        <taxon>Pseudomonadota</taxon>
        <taxon>Alphaproteobacteria</taxon>
        <taxon>Hyphomicrobiales</taxon>
        <taxon>Hyphomicrobiaceae</taxon>
        <taxon>Hyphomicrobium</taxon>
    </lineage>
</organism>
<dbReference type="AlphaFoldDB" id="A0A120CTU3"/>
<proteinExistence type="predicted"/>
<reference evidence="1 2" key="1">
    <citation type="submission" date="2015-10" db="EMBL/GenBank/DDBJ databases">
        <title>Transcriptomic analysis of a linuron degrading triple-species bacterial consortium.</title>
        <authorList>
            <person name="Albers P."/>
        </authorList>
    </citation>
    <scope>NUCLEOTIDE SEQUENCE [LARGE SCALE GENOMIC DNA]</scope>
    <source>
        <strain evidence="1 2">WDL6</strain>
    </source>
</reference>
<accession>A0A120CTU3</accession>
<evidence type="ECO:0000313" key="1">
    <source>
        <dbReference type="EMBL" id="KWT65217.1"/>
    </source>
</evidence>